<dbReference type="InterPro" id="IPR051218">
    <property type="entry name" value="Sec_MonoDiacylglyc_Lipase"/>
</dbReference>
<dbReference type="Pfam" id="PF01764">
    <property type="entry name" value="Lipase_3"/>
    <property type="match status" value="1"/>
</dbReference>
<comment type="catalytic activity">
    <reaction evidence="4">
        <text>a monoacylglycerol + H2O = glycerol + a fatty acid + H(+)</text>
        <dbReference type="Rhea" id="RHEA:15245"/>
        <dbReference type="ChEBI" id="CHEBI:15377"/>
        <dbReference type="ChEBI" id="CHEBI:15378"/>
        <dbReference type="ChEBI" id="CHEBI:17408"/>
        <dbReference type="ChEBI" id="CHEBI:17754"/>
        <dbReference type="ChEBI" id="CHEBI:28868"/>
    </reaction>
</comment>
<dbReference type="EMBL" id="JANAWD010000142">
    <property type="protein sequence ID" value="KAJ3485781.1"/>
    <property type="molecule type" value="Genomic_DNA"/>
</dbReference>
<accession>A0AAD5V469</accession>
<dbReference type="Gene3D" id="3.40.50.1820">
    <property type="entry name" value="alpha/beta hydrolase"/>
    <property type="match status" value="1"/>
</dbReference>
<comment type="similarity">
    <text evidence="2">Belongs to the AB hydrolase superfamily. Lipase family. Class 3 subfamily.</text>
</comment>
<reference evidence="6" key="1">
    <citation type="submission" date="2022-07" db="EMBL/GenBank/DDBJ databases">
        <title>Genome Sequence of Physisporinus lineatus.</title>
        <authorList>
            <person name="Buettner E."/>
        </authorList>
    </citation>
    <scope>NUCLEOTIDE SEQUENCE</scope>
    <source>
        <strain evidence="6">VT162</strain>
    </source>
</reference>
<dbReference type="AlphaFoldDB" id="A0AAD5V469"/>
<keyword evidence="7" id="KW-1185">Reference proteome</keyword>
<evidence type="ECO:0000256" key="4">
    <source>
        <dbReference type="ARBA" id="ARBA00048461"/>
    </source>
</evidence>
<name>A0AAD5V469_9APHY</name>
<dbReference type="SUPFAM" id="SSF53474">
    <property type="entry name" value="alpha/beta-Hydrolases"/>
    <property type="match status" value="1"/>
</dbReference>
<dbReference type="PANTHER" id="PTHR45856:SF25">
    <property type="entry name" value="FUNGAL LIPASE-LIKE DOMAIN-CONTAINING PROTEIN"/>
    <property type="match status" value="1"/>
</dbReference>
<dbReference type="PANTHER" id="PTHR45856">
    <property type="entry name" value="ALPHA/BETA-HYDROLASES SUPERFAMILY PROTEIN"/>
    <property type="match status" value="1"/>
</dbReference>
<evidence type="ECO:0000256" key="3">
    <source>
        <dbReference type="ARBA" id="ARBA00047591"/>
    </source>
</evidence>
<evidence type="ECO:0000313" key="7">
    <source>
        <dbReference type="Proteomes" id="UP001212997"/>
    </source>
</evidence>
<evidence type="ECO:0000256" key="2">
    <source>
        <dbReference type="ARBA" id="ARBA00043996"/>
    </source>
</evidence>
<keyword evidence="1" id="KW-1015">Disulfide bond</keyword>
<dbReference type="GO" id="GO:0006629">
    <property type="term" value="P:lipid metabolic process"/>
    <property type="evidence" value="ECO:0007669"/>
    <property type="project" value="InterPro"/>
</dbReference>
<feature type="domain" description="Fungal lipase-type" evidence="5">
    <location>
        <begin position="85"/>
        <end position="225"/>
    </location>
</feature>
<organism evidence="6 7">
    <name type="scientific">Meripilus lineatus</name>
    <dbReference type="NCBI Taxonomy" id="2056292"/>
    <lineage>
        <taxon>Eukaryota</taxon>
        <taxon>Fungi</taxon>
        <taxon>Dikarya</taxon>
        <taxon>Basidiomycota</taxon>
        <taxon>Agaricomycotina</taxon>
        <taxon>Agaricomycetes</taxon>
        <taxon>Polyporales</taxon>
        <taxon>Meripilaceae</taxon>
        <taxon>Meripilus</taxon>
    </lineage>
</organism>
<comment type="caution">
    <text evidence="6">The sequence shown here is derived from an EMBL/GenBank/DDBJ whole genome shotgun (WGS) entry which is preliminary data.</text>
</comment>
<dbReference type="InterPro" id="IPR029058">
    <property type="entry name" value="AB_hydrolase_fold"/>
</dbReference>
<dbReference type="Proteomes" id="UP001212997">
    <property type="component" value="Unassembled WGS sequence"/>
</dbReference>
<evidence type="ECO:0000256" key="1">
    <source>
        <dbReference type="ARBA" id="ARBA00023157"/>
    </source>
</evidence>
<protein>
    <recommendedName>
        <fullName evidence="5">Fungal lipase-type domain-containing protein</fullName>
    </recommendedName>
</protein>
<evidence type="ECO:0000259" key="5">
    <source>
        <dbReference type="Pfam" id="PF01764"/>
    </source>
</evidence>
<comment type="catalytic activity">
    <reaction evidence="3">
        <text>a diacylglycerol + H2O = a monoacylglycerol + a fatty acid + H(+)</text>
        <dbReference type="Rhea" id="RHEA:32731"/>
        <dbReference type="ChEBI" id="CHEBI:15377"/>
        <dbReference type="ChEBI" id="CHEBI:15378"/>
        <dbReference type="ChEBI" id="CHEBI:17408"/>
        <dbReference type="ChEBI" id="CHEBI:18035"/>
        <dbReference type="ChEBI" id="CHEBI:28868"/>
    </reaction>
</comment>
<dbReference type="InterPro" id="IPR002921">
    <property type="entry name" value="Fungal_lipase-type"/>
</dbReference>
<sequence>MPWQGNSNSLSRRSAIPLTSLDISTLAPYTQLARAAYCPPSRIKNWGCGQACNAIPGFQPTIMGGDGGAVQYYFVGYWPSQNSVVVAHQGTDPFNAFAVLTDANLFLRSPSQALFPGLPSDISVHGGFLDQHEITATVIMAEVKRLLATKLSNKVILVGHSMGGALAHLDALSIRLQMPLVQLKVVTYGLPRVGNPAYAQYFDLMVPDAVRINNQRDVIPIIPGRSLGFQHTHGEIHLTTATQAVACSGTDNAVDAQCTIPTVPNIFVGNVLDHLGPYLGIPIGTIYCY</sequence>
<dbReference type="CDD" id="cd00519">
    <property type="entry name" value="Lipase_3"/>
    <property type="match status" value="1"/>
</dbReference>
<gene>
    <name evidence="6" type="ORF">NLI96_g4725</name>
</gene>
<proteinExistence type="inferred from homology"/>
<evidence type="ECO:0000313" key="6">
    <source>
        <dbReference type="EMBL" id="KAJ3485781.1"/>
    </source>
</evidence>